<feature type="domain" description="UvrD-like helicase ATP-binding" evidence="7">
    <location>
        <begin position="15"/>
        <end position="287"/>
    </location>
</feature>
<dbReference type="InterPro" id="IPR027417">
    <property type="entry name" value="P-loop_NTPase"/>
</dbReference>
<reference evidence="8 9" key="1">
    <citation type="submission" date="2020-08" db="EMBL/GenBank/DDBJ databases">
        <title>Genomic Encyclopedia of Type Strains, Phase IV (KMG-IV): sequencing the most valuable type-strain genomes for metagenomic binning, comparative biology and taxonomic classification.</title>
        <authorList>
            <person name="Goeker M."/>
        </authorList>
    </citation>
    <scope>NUCLEOTIDE SEQUENCE [LARGE SCALE GENOMIC DNA]</scope>
    <source>
        <strain evidence="8 9">DSM 16268</strain>
    </source>
</reference>
<evidence type="ECO:0000256" key="6">
    <source>
        <dbReference type="PROSITE-ProRule" id="PRU00560"/>
    </source>
</evidence>
<dbReference type="PANTHER" id="PTHR11070:SF2">
    <property type="entry name" value="ATP-DEPENDENT DNA HELICASE SRS2"/>
    <property type="match status" value="1"/>
</dbReference>
<dbReference type="GO" id="GO:0016787">
    <property type="term" value="F:hydrolase activity"/>
    <property type="evidence" value="ECO:0007669"/>
    <property type="project" value="UniProtKB-UniRule"/>
</dbReference>
<dbReference type="Gene3D" id="3.40.50.300">
    <property type="entry name" value="P-loop containing nucleotide triphosphate hydrolases"/>
    <property type="match status" value="2"/>
</dbReference>
<evidence type="ECO:0000313" key="8">
    <source>
        <dbReference type="EMBL" id="MBB5753030.1"/>
    </source>
</evidence>
<keyword evidence="4 6" id="KW-0067">ATP-binding</keyword>
<keyword evidence="3 6" id="KW-0347">Helicase</keyword>
<sequence length="616" mass="68765">MTEVVPITNDDLDLHVDEEIKKYLDPKAPKSFFLFAGAGSGKTRSLVAALDHLRGTMGKSLRMRGQKVAVITYTKAARDEIIRRTQFDPVIAVSTIHSFAWSLIEGFNHDIREWLRVTLNDDILDLQAKEAKGRAGTKASAERLADIASKQRRLARLDTTKKFVYSPDSDNRGRDSLNHAEVLKLAGDFLQTKPTLRQILRDGYPYILVDESQDTNRHILEALFAFQAVHKDEVVVGLFGDMMQRIYGDGQPGLGENLPTDWATPTKRLNFRCPQRVIELINKVREATDKQAQIPCSTAKEGHVRMFVFPSEGTDKAAAEQAICAHMARLTTDDDWLNEDAVKVLILEHRMAALRMGFDDLLAALYPVTQFRTALLDGSLPVVNFFLNLILPLWDAKDDKFGVARVIRAASPLASVSALKDAEDQFEQLAKAQAGVDALVGLLDGNPAVTFRDVARNVAETGLFTIPDLLKVALAGANIKVTDEDEEEERTDRDKGIEAFLAVPFRQVRAYAKYVGGKARFDTHQGVKGLEFPRVMVIMDDHEARGFLFKYDKLFGGGAEDNQTASTRRLFYVTCSRAERSLALVAYAENPERVKNQLLANGWFKPEEIIFGLPQL</sequence>
<dbReference type="Proteomes" id="UP000523821">
    <property type="component" value="Unassembled WGS sequence"/>
</dbReference>
<name>A0A7W9FLT3_9HYPH</name>
<evidence type="ECO:0000313" key="9">
    <source>
        <dbReference type="Proteomes" id="UP000523821"/>
    </source>
</evidence>
<comment type="caution">
    <text evidence="8">The sequence shown here is derived from an EMBL/GenBank/DDBJ whole genome shotgun (WGS) entry which is preliminary data.</text>
</comment>
<organism evidence="8 9">
    <name type="scientific">Prosthecomicrobium pneumaticum</name>
    <dbReference type="NCBI Taxonomy" id="81895"/>
    <lineage>
        <taxon>Bacteria</taxon>
        <taxon>Pseudomonadati</taxon>
        <taxon>Pseudomonadota</taxon>
        <taxon>Alphaproteobacteria</taxon>
        <taxon>Hyphomicrobiales</taxon>
        <taxon>Kaistiaceae</taxon>
        <taxon>Prosthecomicrobium</taxon>
    </lineage>
</organism>
<evidence type="ECO:0000256" key="2">
    <source>
        <dbReference type="ARBA" id="ARBA00022801"/>
    </source>
</evidence>
<dbReference type="InterPro" id="IPR014016">
    <property type="entry name" value="UvrD-like_ATP-bd"/>
</dbReference>
<dbReference type="PROSITE" id="PS51198">
    <property type="entry name" value="UVRD_HELICASE_ATP_BIND"/>
    <property type="match status" value="1"/>
</dbReference>
<gene>
    <name evidence="8" type="ORF">GGQ63_002096</name>
</gene>
<accession>A0A7W9FLT3</accession>
<proteinExistence type="predicted"/>
<dbReference type="Pfam" id="PF00580">
    <property type="entry name" value="UvrD-helicase"/>
    <property type="match status" value="1"/>
</dbReference>
<dbReference type="InterPro" id="IPR000212">
    <property type="entry name" value="DNA_helicase_UvrD/REP"/>
</dbReference>
<keyword evidence="1 6" id="KW-0547">Nucleotide-binding</keyword>
<dbReference type="GO" id="GO:0003677">
    <property type="term" value="F:DNA binding"/>
    <property type="evidence" value="ECO:0007669"/>
    <property type="project" value="InterPro"/>
</dbReference>
<keyword evidence="9" id="KW-1185">Reference proteome</keyword>
<dbReference type="GO" id="GO:0000725">
    <property type="term" value="P:recombinational repair"/>
    <property type="evidence" value="ECO:0007669"/>
    <property type="project" value="TreeGrafter"/>
</dbReference>
<evidence type="ECO:0000256" key="5">
    <source>
        <dbReference type="ARBA" id="ARBA00034923"/>
    </source>
</evidence>
<feature type="binding site" evidence="6">
    <location>
        <begin position="36"/>
        <end position="43"/>
    </location>
    <ligand>
        <name>ATP</name>
        <dbReference type="ChEBI" id="CHEBI:30616"/>
    </ligand>
</feature>
<evidence type="ECO:0000256" key="1">
    <source>
        <dbReference type="ARBA" id="ARBA00022741"/>
    </source>
</evidence>
<evidence type="ECO:0000256" key="3">
    <source>
        <dbReference type="ARBA" id="ARBA00022806"/>
    </source>
</evidence>
<evidence type="ECO:0000259" key="7">
    <source>
        <dbReference type="PROSITE" id="PS51198"/>
    </source>
</evidence>
<evidence type="ECO:0000256" key="4">
    <source>
        <dbReference type="ARBA" id="ARBA00022840"/>
    </source>
</evidence>
<dbReference type="GO" id="GO:0005524">
    <property type="term" value="F:ATP binding"/>
    <property type="evidence" value="ECO:0007669"/>
    <property type="project" value="UniProtKB-UniRule"/>
</dbReference>
<dbReference type="PANTHER" id="PTHR11070">
    <property type="entry name" value="UVRD / RECB / PCRA DNA HELICASE FAMILY MEMBER"/>
    <property type="match status" value="1"/>
</dbReference>
<dbReference type="RefSeq" id="WP_183855466.1">
    <property type="nucleotide sequence ID" value="NZ_JACHOO010000004.1"/>
</dbReference>
<dbReference type="AlphaFoldDB" id="A0A7W9FLT3"/>
<dbReference type="SUPFAM" id="SSF52540">
    <property type="entry name" value="P-loop containing nucleoside triphosphate hydrolases"/>
    <property type="match status" value="1"/>
</dbReference>
<dbReference type="EMBL" id="JACHOO010000004">
    <property type="protein sequence ID" value="MBB5753030.1"/>
    <property type="molecule type" value="Genomic_DNA"/>
</dbReference>
<dbReference type="GO" id="GO:0043138">
    <property type="term" value="F:3'-5' DNA helicase activity"/>
    <property type="evidence" value="ECO:0007669"/>
    <property type="project" value="TreeGrafter"/>
</dbReference>
<protein>
    <recommendedName>
        <fullName evidence="5">DNA 3'-5' helicase II</fullName>
    </recommendedName>
</protein>
<keyword evidence="2 6" id="KW-0378">Hydrolase</keyword>